<organism evidence="2 3">
    <name type="scientific">Apophysomyces ossiformis</name>
    <dbReference type="NCBI Taxonomy" id="679940"/>
    <lineage>
        <taxon>Eukaryota</taxon>
        <taxon>Fungi</taxon>
        <taxon>Fungi incertae sedis</taxon>
        <taxon>Mucoromycota</taxon>
        <taxon>Mucoromycotina</taxon>
        <taxon>Mucoromycetes</taxon>
        <taxon>Mucorales</taxon>
        <taxon>Mucorineae</taxon>
        <taxon>Mucoraceae</taxon>
        <taxon>Apophysomyces</taxon>
    </lineage>
</organism>
<reference evidence="2" key="1">
    <citation type="submission" date="2020-01" db="EMBL/GenBank/DDBJ databases">
        <title>Genome Sequencing of Three Apophysomyces-Like Fungal Strains Confirms a Novel Fungal Genus in the Mucoromycota with divergent Burkholderia-like Endosymbiotic Bacteria.</title>
        <authorList>
            <person name="Stajich J.E."/>
            <person name="Macias A.M."/>
            <person name="Carter-House D."/>
            <person name="Lovett B."/>
            <person name="Kasson L.R."/>
            <person name="Berry K."/>
            <person name="Grigoriev I."/>
            <person name="Chang Y."/>
            <person name="Spatafora J."/>
            <person name="Kasson M.T."/>
        </authorList>
    </citation>
    <scope>NUCLEOTIDE SEQUENCE</scope>
    <source>
        <strain evidence="2">NRRL A-21654</strain>
    </source>
</reference>
<proteinExistence type="predicted"/>
<evidence type="ECO:0000313" key="2">
    <source>
        <dbReference type="EMBL" id="KAF7726929.1"/>
    </source>
</evidence>
<dbReference type="OrthoDB" id="2020419at2759"/>
<sequence>MLANRRLQITALVVLLTIGMIYRWQVVDPFNFPRSQEERLRVIDEKYCGGPCRFLLPVQIGEQESKAQMHLRQLAFMSGMVNRTLVLPNVGSSRIGACLQHDFEFYYSADWASRHTDAFSAISFKQFTDWLKERKALERTASAQTVHLLRSKEKSKATHEILPPFCLENLMNQSEERWLLLDEYSHPKSGKAYQDTIKDFLVESDNQEIVNVYYERRYPFIHNKAAQKPIPYNQRLINVANQLSSQLSPYWAVHWRTETMQKPENLVPCAHALVDLIRNHSESLNPTLFLLTDYPHTFTEEAIERAIHSENDRASTDDDDDDTSLTPLSTSFARNRLTPFHHTAMRYLYHHLHVHLSSLESSIVTPSNWTVLSIPESVTHSDPGILGILDKLIAIRANVFVAGRPNVCAKKSSFTSRIIDERVHRRIAQLKEEGVAVEDEKSGQFHYHEEDSSLLADKKMKNIIEYFNLPK</sequence>
<evidence type="ECO:0000256" key="1">
    <source>
        <dbReference type="SAM" id="MobiDB-lite"/>
    </source>
</evidence>
<keyword evidence="3" id="KW-1185">Reference proteome</keyword>
<dbReference type="EMBL" id="JABAYA010000069">
    <property type="protein sequence ID" value="KAF7726929.1"/>
    <property type="molecule type" value="Genomic_DNA"/>
</dbReference>
<evidence type="ECO:0008006" key="4">
    <source>
        <dbReference type="Google" id="ProtNLM"/>
    </source>
</evidence>
<protein>
    <recommendedName>
        <fullName evidence="4">Proteophosphoglycan 5</fullName>
    </recommendedName>
</protein>
<accession>A0A8H7BQU4</accession>
<evidence type="ECO:0000313" key="3">
    <source>
        <dbReference type="Proteomes" id="UP000605846"/>
    </source>
</evidence>
<dbReference type="Gene3D" id="3.40.50.11350">
    <property type="match status" value="1"/>
</dbReference>
<name>A0A8H7BQU4_9FUNG</name>
<feature type="region of interest" description="Disordered" evidence="1">
    <location>
        <begin position="307"/>
        <end position="328"/>
    </location>
</feature>
<dbReference type="Proteomes" id="UP000605846">
    <property type="component" value="Unassembled WGS sequence"/>
</dbReference>
<dbReference type="AlphaFoldDB" id="A0A8H7BQU4"/>
<comment type="caution">
    <text evidence="2">The sequence shown here is derived from an EMBL/GenBank/DDBJ whole genome shotgun (WGS) entry which is preliminary data.</text>
</comment>
<gene>
    <name evidence="2" type="ORF">EC973_008224</name>
</gene>
<feature type="compositionally biased region" description="Basic and acidic residues" evidence="1">
    <location>
        <begin position="307"/>
        <end position="316"/>
    </location>
</feature>